<name>A0ABD6B920_9EURY</name>
<dbReference type="EMBL" id="JBHUDH010000187">
    <property type="protein sequence ID" value="MFD1527383.1"/>
    <property type="molecule type" value="Genomic_DNA"/>
</dbReference>
<accession>A0ABD6B920</accession>
<protein>
    <submittedName>
        <fullName evidence="1">Uncharacterized protein</fullName>
    </submittedName>
</protein>
<dbReference type="Proteomes" id="UP001597111">
    <property type="component" value="Unassembled WGS sequence"/>
</dbReference>
<proteinExistence type="predicted"/>
<dbReference type="AlphaFoldDB" id="A0ABD6B920"/>
<evidence type="ECO:0000313" key="1">
    <source>
        <dbReference type="EMBL" id="MFD1527383.1"/>
    </source>
</evidence>
<dbReference type="RefSeq" id="WP_379730492.1">
    <property type="nucleotide sequence ID" value="NZ_JBHSWZ010000006.1"/>
</dbReference>
<comment type="caution">
    <text evidence="1">The sequence shown here is derived from an EMBL/GenBank/DDBJ whole genome shotgun (WGS) entry which is preliminary data.</text>
</comment>
<evidence type="ECO:0000313" key="2">
    <source>
        <dbReference type="Proteomes" id="UP001597111"/>
    </source>
</evidence>
<gene>
    <name evidence="1" type="ORF">ACFR9S_13940</name>
</gene>
<keyword evidence="2" id="KW-1185">Reference proteome</keyword>
<sequence>MIPEPDPDDTPFLSPYTVTVPPGKKATVEFTPEESSSVFHLAAVAISKEAQTTYELRDDDTPMYGPAAIPPTDIDDSSVTWVPCQRFRSSLTVIIKNVSDAQRTYSILPMGYETTEGT</sequence>
<reference evidence="1 2" key="1">
    <citation type="journal article" date="2019" name="Int. J. Syst. Evol. Microbiol.">
        <title>The Global Catalogue of Microorganisms (GCM) 10K type strain sequencing project: providing services to taxonomists for standard genome sequencing and annotation.</title>
        <authorList>
            <consortium name="The Broad Institute Genomics Platform"/>
            <consortium name="The Broad Institute Genome Sequencing Center for Infectious Disease"/>
            <person name="Wu L."/>
            <person name="Ma J."/>
        </authorList>
    </citation>
    <scope>NUCLEOTIDE SEQUENCE [LARGE SCALE GENOMIC DNA]</scope>
    <source>
        <strain evidence="1 2">CGMCC 1.12285</strain>
    </source>
</reference>
<organism evidence="1 2">
    <name type="scientific">Halolamina salina</name>
    <dbReference type="NCBI Taxonomy" id="1220023"/>
    <lineage>
        <taxon>Archaea</taxon>
        <taxon>Methanobacteriati</taxon>
        <taxon>Methanobacteriota</taxon>
        <taxon>Stenosarchaea group</taxon>
        <taxon>Halobacteria</taxon>
        <taxon>Halobacteriales</taxon>
        <taxon>Haloferacaceae</taxon>
    </lineage>
</organism>